<evidence type="ECO:0000313" key="7">
    <source>
        <dbReference type="EMBL" id="CAE7560751.1"/>
    </source>
</evidence>
<sequence length="441" mass="46898">MASEEEAAELFSCGICEDLMVVPTTLVCCGRSFCKECVRLWIKTNAQSGGIPRCPGGCMQKVPYRLPKHSIALRVAMETLVPERLAARLKEAAEDDQELDQLGGFQAWNEIAASRDILYGSNVIVRQGSPGIVVGSCDDGVHLTVKFDEREDGSDLCVNVVPEALMLPLPGGFRLRQQVVALYELLLNSDMKVPLGSVGHVIGSLGEDRVTVLFESLSKPSTAGQSEHQQNMPEYPVSVNIREVAAKRPLVGGFSIAQRVQASMSLVVGSRVVVHAGCRGTVLAEFSDTRLTVVFETSETGAPNCCNVLPLEILPWCQTQPELQAGTTVRAVHHLMSPHAIIVPAGARGTVLGGVDSSIVFVSFDNGPAMAAAISSLEPVPGAAEPAESRCPEDTAVPDQPSPLSSVTDEDVAEEPNSPEMGIACVSMPLESSSVRAENVD</sequence>
<dbReference type="InterPro" id="IPR001841">
    <property type="entry name" value="Znf_RING"/>
</dbReference>
<evidence type="ECO:0000256" key="5">
    <source>
        <dbReference type="SAM" id="MobiDB-lite"/>
    </source>
</evidence>
<keyword evidence="8" id="KW-1185">Reference proteome</keyword>
<evidence type="ECO:0000256" key="3">
    <source>
        <dbReference type="ARBA" id="ARBA00022833"/>
    </source>
</evidence>
<dbReference type="PROSITE" id="PS50089">
    <property type="entry name" value="ZF_RING_2"/>
    <property type="match status" value="1"/>
</dbReference>
<dbReference type="AlphaFoldDB" id="A0A812UCV7"/>
<dbReference type="Gene3D" id="3.30.40.10">
    <property type="entry name" value="Zinc/RING finger domain, C3HC4 (zinc finger)"/>
    <property type="match status" value="1"/>
</dbReference>
<feature type="region of interest" description="Disordered" evidence="5">
    <location>
        <begin position="381"/>
        <end position="441"/>
    </location>
</feature>
<organism evidence="7 8">
    <name type="scientific">Symbiodinium pilosum</name>
    <name type="common">Dinoflagellate</name>
    <dbReference type="NCBI Taxonomy" id="2952"/>
    <lineage>
        <taxon>Eukaryota</taxon>
        <taxon>Sar</taxon>
        <taxon>Alveolata</taxon>
        <taxon>Dinophyceae</taxon>
        <taxon>Suessiales</taxon>
        <taxon>Symbiodiniaceae</taxon>
        <taxon>Symbiodinium</taxon>
    </lineage>
</organism>
<protein>
    <submittedName>
        <fullName evidence="7">BFAR protein</fullName>
    </submittedName>
</protein>
<evidence type="ECO:0000259" key="6">
    <source>
        <dbReference type="PROSITE" id="PS50089"/>
    </source>
</evidence>
<feature type="compositionally biased region" description="Polar residues" evidence="5">
    <location>
        <begin position="430"/>
        <end position="441"/>
    </location>
</feature>
<keyword evidence="2 4" id="KW-0863">Zinc-finger</keyword>
<dbReference type="Pfam" id="PF00097">
    <property type="entry name" value="zf-C3HC4"/>
    <property type="match status" value="1"/>
</dbReference>
<dbReference type="SUPFAM" id="SSF57850">
    <property type="entry name" value="RING/U-box"/>
    <property type="match status" value="1"/>
</dbReference>
<dbReference type="InterPro" id="IPR013083">
    <property type="entry name" value="Znf_RING/FYVE/PHD"/>
</dbReference>
<gene>
    <name evidence="7" type="primary">BFAR</name>
    <name evidence="7" type="ORF">SPIL2461_LOCUS14995</name>
</gene>
<dbReference type="GO" id="GO:0008270">
    <property type="term" value="F:zinc ion binding"/>
    <property type="evidence" value="ECO:0007669"/>
    <property type="project" value="UniProtKB-KW"/>
</dbReference>
<evidence type="ECO:0000256" key="2">
    <source>
        <dbReference type="ARBA" id="ARBA00022771"/>
    </source>
</evidence>
<dbReference type="InterPro" id="IPR018957">
    <property type="entry name" value="Znf_C3HC4_RING-type"/>
</dbReference>
<keyword evidence="1" id="KW-0479">Metal-binding</keyword>
<feature type="domain" description="RING-type" evidence="6">
    <location>
        <begin position="13"/>
        <end position="55"/>
    </location>
</feature>
<evidence type="ECO:0000256" key="1">
    <source>
        <dbReference type="ARBA" id="ARBA00022723"/>
    </source>
</evidence>
<dbReference type="EMBL" id="CAJNIZ010035592">
    <property type="protein sequence ID" value="CAE7560751.1"/>
    <property type="molecule type" value="Genomic_DNA"/>
</dbReference>
<name>A0A812UCV7_SYMPI</name>
<accession>A0A812UCV7</accession>
<evidence type="ECO:0000256" key="4">
    <source>
        <dbReference type="PROSITE-ProRule" id="PRU00175"/>
    </source>
</evidence>
<proteinExistence type="predicted"/>
<comment type="caution">
    <text evidence="7">The sequence shown here is derived from an EMBL/GenBank/DDBJ whole genome shotgun (WGS) entry which is preliminary data.</text>
</comment>
<evidence type="ECO:0000313" key="8">
    <source>
        <dbReference type="Proteomes" id="UP000649617"/>
    </source>
</evidence>
<dbReference type="Proteomes" id="UP000649617">
    <property type="component" value="Unassembled WGS sequence"/>
</dbReference>
<dbReference type="OrthoDB" id="106784at2759"/>
<keyword evidence="3" id="KW-0862">Zinc</keyword>
<reference evidence="7" key="1">
    <citation type="submission" date="2021-02" db="EMBL/GenBank/DDBJ databases">
        <authorList>
            <person name="Dougan E. K."/>
            <person name="Rhodes N."/>
            <person name="Thang M."/>
            <person name="Chan C."/>
        </authorList>
    </citation>
    <scope>NUCLEOTIDE SEQUENCE</scope>
</reference>